<accession>C7GI61</accession>
<dbReference type="HOGENOM" id="CLU_2993914_0_0_9"/>
<proteinExistence type="predicted"/>
<dbReference type="EMBL" id="ABYJ02000337">
    <property type="protein sequence ID" value="EEU98499.1"/>
    <property type="molecule type" value="Genomic_DNA"/>
</dbReference>
<protein>
    <submittedName>
        <fullName evidence="1">Uncharacterized protein</fullName>
    </submittedName>
</protein>
<evidence type="ECO:0000313" key="2">
    <source>
        <dbReference type="Proteomes" id="UP000004828"/>
    </source>
</evidence>
<gene>
    <name evidence="1" type="ORF">ROSINTL182_09633</name>
</gene>
<comment type="caution">
    <text evidence="1">The sequence shown here is derived from an EMBL/GenBank/DDBJ whole genome shotgun (WGS) entry which is preliminary data.</text>
</comment>
<dbReference type="AlphaFoldDB" id="C7GI61"/>
<name>C7GI61_9FIRM</name>
<organism evidence="1 2">
    <name type="scientific">Roseburia intestinalis L1-82</name>
    <dbReference type="NCBI Taxonomy" id="536231"/>
    <lineage>
        <taxon>Bacteria</taxon>
        <taxon>Bacillati</taxon>
        <taxon>Bacillota</taxon>
        <taxon>Clostridia</taxon>
        <taxon>Lachnospirales</taxon>
        <taxon>Lachnospiraceae</taxon>
        <taxon>Roseburia</taxon>
    </lineage>
</organism>
<reference evidence="1 2" key="1">
    <citation type="submission" date="2009-08" db="EMBL/GenBank/DDBJ databases">
        <authorList>
            <person name="Weinstock G."/>
            <person name="Sodergren E."/>
            <person name="Clifton S."/>
            <person name="Fulton L."/>
            <person name="Fulton B."/>
            <person name="Courtney L."/>
            <person name="Fronick C."/>
            <person name="Harrison M."/>
            <person name="Strong C."/>
            <person name="Farmer C."/>
            <person name="Delahaunty K."/>
            <person name="Markovic C."/>
            <person name="Hall O."/>
            <person name="Minx P."/>
            <person name="Tomlinson C."/>
            <person name="Mitreva M."/>
            <person name="Nelson J."/>
            <person name="Hou S."/>
            <person name="Wollam A."/>
            <person name="Pepin K.H."/>
            <person name="Johnson M."/>
            <person name="Bhonagiri V."/>
            <person name="Nash W.E."/>
            <person name="Warren W."/>
            <person name="Chinwalla A."/>
            <person name="Mardis E.R."/>
            <person name="Wilson R.K."/>
        </authorList>
    </citation>
    <scope>NUCLEOTIDE SEQUENCE [LARGE SCALE GENOMIC DNA]</scope>
    <source>
        <strain evidence="1 2">L1-82</strain>
    </source>
</reference>
<sequence length="57" mass="6510">MIEGDFYCQIITSVILTIKTFFLKISVNIILIQMPFSATPKTSLTVLGTWIFHTQMN</sequence>
<dbReference type="Proteomes" id="UP000004828">
    <property type="component" value="Unassembled WGS sequence"/>
</dbReference>
<evidence type="ECO:0000313" key="1">
    <source>
        <dbReference type="EMBL" id="EEU98499.1"/>
    </source>
</evidence>